<dbReference type="PANTHER" id="PTHR14514">
    <property type="entry name" value="PKA ANCHORING PROTEIN"/>
    <property type="match status" value="1"/>
</dbReference>
<evidence type="ECO:0000256" key="9">
    <source>
        <dbReference type="PROSITE-ProRule" id="PRU00385"/>
    </source>
</evidence>
<dbReference type="STRING" id="28743.ENSCVAP00000025675"/>
<evidence type="ECO:0000256" key="2">
    <source>
        <dbReference type="ARBA" id="ARBA00022553"/>
    </source>
</evidence>
<feature type="transmembrane region" description="Helical" evidence="10">
    <location>
        <begin position="315"/>
        <end position="338"/>
    </location>
</feature>
<dbReference type="Pfam" id="PF10541">
    <property type="entry name" value="KASH"/>
    <property type="match status" value="1"/>
</dbReference>
<keyword evidence="4" id="KW-0677">Repeat</keyword>
<evidence type="ECO:0000256" key="7">
    <source>
        <dbReference type="ARBA" id="ARBA00023242"/>
    </source>
</evidence>
<reference evidence="12" key="1">
    <citation type="submission" date="2025-08" db="UniProtKB">
        <authorList>
            <consortium name="Ensembl"/>
        </authorList>
    </citation>
    <scope>IDENTIFICATION</scope>
</reference>
<dbReference type="InterPro" id="IPR012315">
    <property type="entry name" value="KASH"/>
</dbReference>
<keyword evidence="6 9" id="KW-0472">Membrane</keyword>
<dbReference type="InterPro" id="IPR018159">
    <property type="entry name" value="Spectrin/alpha-actinin"/>
</dbReference>
<evidence type="ECO:0000256" key="4">
    <source>
        <dbReference type="ARBA" id="ARBA00022737"/>
    </source>
</evidence>
<protein>
    <recommendedName>
        <fullName evidence="11">KASH domain-containing protein</fullName>
    </recommendedName>
</protein>
<feature type="topological domain" description="Cytoplasmic" evidence="9">
    <location>
        <begin position="1"/>
        <end position="317"/>
    </location>
</feature>
<evidence type="ECO:0000256" key="1">
    <source>
        <dbReference type="ARBA" id="ARBA00008619"/>
    </source>
</evidence>
<feature type="domain" description="KASH" evidence="11">
    <location>
        <begin position="309"/>
        <end position="368"/>
    </location>
</feature>
<dbReference type="AlphaFoldDB" id="A0A3Q2GH16"/>
<dbReference type="Proteomes" id="UP000265020">
    <property type="component" value="Unassembled WGS sequence"/>
</dbReference>
<dbReference type="GO" id="GO:0005640">
    <property type="term" value="C:nuclear outer membrane"/>
    <property type="evidence" value="ECO:0007669"/>
    <property type="project" value="UniProtKB-SubCell"/>
</dbReference>
<keyword evidence="13" id="KW-1185">Reference proteome</keyword>
<feature type="topological domain" description="Perinuclear space" evidence="9">
    <location>
        <begin position="339"/>
        <end position="368"/>
    </location>
</feature>
<keyword evidence="2" id="KW-0597">Phosphoprotein</keyword>
<evidence type="ECO:0000256" key="8">
    <source>
        <dbReference type="ARBA" id="ARBA00046312"/>
    </source>
</evidence>
<reference evidence="12" key="2">
    <citation type="submission" date="2025-09" db="UniProtKB">
        <authorList>
            <consortium name="Ensembl"/>
        </authorList>
    </citation>
    <scope>IDENTIFICATION</scope>
</reference>
<keyword evidence="3 9" id="KW-0812">Transmembrane</keyword>
<sequence>MTTRKWRTAQVCYRGNNGNLISCSPCVPCRKHSARLGDRIYQANIEDILEQWHKLNCELCDVTSWLSRVLPELERLQRMAPPTSMQDLEAQIRKLKEMQRTFNSHKCLMMSVNLRSHHFLRTDGTELQELQEVLGSASHSWAQACSALENWQRKLYHAVLQCQEFHEALGSLLLLLSEAEKKLHDVSIYRTPAPLKRDMLREELQSRLHQVSALQEISSLLLVEATSEEGLEAKEKVNVIRNKLQLLLQKVAAQLGSLQEVLVDLLQNDCREWSLALKLSSQRMQTSMWRSTGLRQFVCLWSSFPLARRDVFSRLLRAAFSIHLLVLVLLVLVLLVPLSDQDHSCMLSNNFARSFHPMLHYTNGPPPT</sequence>
<evidence type="ECO:0000313" key="12">
    <source>
        <dbReference type="Ensembl" id="ENSCVAP00000025675.1"/>
    </source>
</evidence>
<evidence type="ECO:0000256" key="3">
    <source>
        <dbReference type="ARBA" id="ARBA00022692"/>
    </source>
</evidence>
<dbReference type="PANTHER" id="PTHR14514:SF4">
    <property type="entry name" value="NESPRIN-2"/>
    <property type="match status" value="1"/>
</dbReference>
<dbReference type="GeneTree" id="ENSGT00940000154656"/>
<proteinExistence type="inferred from homology"/>
<comment type="subcellular location">
    <subcellularLocation>
        <location evidence="8">Nucleus outer membrane</location>
        <topology evidence="8">Single-pass type IV membrane protein</topology>
    </subcellularLocation>
</comment>
<dbReference type="SMART" id="SM00150">
    <property type="entry name" value="SPEC"/>
    <property type="match status" value="2"/>
</dbReference>
<evidence type="ECO:0000313" key="13">
    <source>
        <dbReference type="Proteomes" id="UP000265020"/>
    </source>
</evidence>
<dbReference type="Ensembl" id="ENSCVAT00000001049.1">
    <property type="protein sequence ID" value="ENSCVAP00000025675.1"/>
    <property type="gene ID" value="ENSCVAG00000010661.1"/>
</dbReference>
<evidence type="ECO:0000256" key="10">
    <source>
        <dbReference type="SAM" id="Phobius"/>
    </source>
</evidence>
<keyword evidence="7" id="KW-0539">Nucleus</keyword>
<organism evidence="12 13">
    <name type="scientific">Cyprinodon variegatus</name>
    <name type="common">Sheepshead minnow</name>
    <dbReference type="NCBI Taxonomy" id="28743"/>
    <lineage>
        <taxon>Eukaryota</taxon>
        <taxon>Metazoa</taxon>
        <taxon>Chordata</taxon>
        <taxon>Craniata</taxon>
        <taxon>Vertebrata</taxon>
        <taxon>Euteleostomi</taxon>
        <taxon>Actinopterygii</taxon>
        <taxon>Neopterygii</taxon>
        <taxon>Teleostei</taxon>
        <taxon>Neoteleostei</taxon>
        <taxon>Acanthomorphata</taxon>
        <taxon>Ovalentaria</taxon>
        <taxon>Atherinomorphae</taxon>
        <taxon>Cyprinodontiformes</taxon>
        <taxon>Cyprinodontidae</taxon>
        <taxon>Cyprinodon</taxon>
    </lineage>
</organism>
<dbReference type="OMA" id="GRCQEFH"/>
<accession>A0A3Q2GH16</accession>
<name>A0A3Q2GH16_CYPVA</name>
<dbReference type="Gene3D" id="1.20.58.60">
    <property type="match status" value="1"/>
</dbReference>
<dbReference type="SMART" id="SM01249">
    <property type="entry name" value="KASH"/>
    <property type="match status" value="1"/>
</dbReference>
<comment type="similarity">
    <text evidence="1">Belongs to the nesprin family.</text>
</comment>
<dbReference type="SUPFAM" id="SSF46966">
    <property type="entry name" value="Spectrin repeat"/>
    <property type="match status" value="2"/>
</dbReference>
<evidence type="ECO:0000256" key="5">
    <source>
        <dbReference type="ARBA" id="ARBA00022989"/>
    </source>
</evidence>
<evidence type="ECO:0000256" key="6">
    <source>
        <dbReference type="ARBA" id="ARBA00023136"/>
    </source>
</evidence>
<evidence type="ECO:0000259" key="11">
    <source>
        <dbReference type="PROSITE" id="PS51049"/>
    </source>
</evidence>
<keyword evidence="5 10" id="KW-1133">Transmembrane helix</keyword>
<dbReference type="PROSITE" id="PS51049">
    <property type="entry name" value="KASH"/>
    <property type="match status" value="1"/>
</dbReference>